<evidence type="ECO:0000256" key="3">
    <source>
        <dbReference type="ARBA" id="ARBA00022833"/>
    </source>
</evidence>
<comment type="caution">
    <text evidence="6">The sequence shown here is derived from an EMBL/GenBank/DDBJ whole genome shotgun (WGS) entry which is preliminary data.</text>
</comment>
<evidence type="ECO:0000259" key="5">
    <source>
        <dbReference type="PROSITE" id="PS50103"/>
    </source>
</evidence>
<evidence type="ECO:0000256" key="4">
    <source>
        <dbReference type="PROSITE-ProRule" id="PRU00723"/>
    </source>
</evidence>
<protein>
    <recommendedName>
        <fullName evidence="5">C3H1-type domain-containing protein</fullName>
    </recommendedName>
</protein>
<keyword evidence="1 4" id="KW-0479">Metal-binding</keyword>
<dbReference type="GO" id="GO:0008270">
    <property type="term" value="F:zinc ion binding"/>
    <property type="evidence" value="ECO:0007669"/>
    <property type="project" value="UniProtKB-KW"/>
</dbReference>
<accession>A0A0N1I2H1</accession>
<dbReference type="EMBL" id="LJSK01000020">
    <property type="protein sequence ID" value="KPI89632.1"/>
    <property type="molecule type" value="Genomic_DNA"/>
</dbReference>
<dbReference type="AlphaFoldDB" id="A0A0N1I2H1"/>
<keyword evidence="2 4" id="KW-0863">Zinc-finger</keyword>
<dbReference type="VEuPathDB" id="TriTrypDB:Lsey_0020_0460"/>
<sequence>MQDNASFTAMNPKGGAGFGQNYCTRDVITDPPTIIQIVPVPSDHLAAQRKLSQMTDGAFKISFDDVEPTAGWLSDRNNASLEICFMHSFGKCHGKAREKDSRTCHQIHVKREVLNELRKYYTKPQRSYFCRTMKANVTVKFAQVLSLLAQRRVILRYLEFRTEDVAVTAGSVEYEVEYRHWLVSDGDTQRKTSTSAAYLTTENFFSSSNLCYDFALTGMCPNGASCPDLHGNVAKALTKDRFLKVALTEMGRREPWMVTGGEASPTRVAVNFPTLPQLPSMPLLYPPLMTTMQLSPYLFAQLQPAPSLMPPVAGLQMCMSSLNGASCFVMRKDNDSEFSLVTQPHFTLLDCEGMQQVPN</sequence>
<keyword evidence="3 4" id="KW-0862">Zinc</keyword>
<feature type="zinc finger region" description="C3H1-type" evidence="4">
    <location>
        <begin position="205"/>
        <end position="233"/>
    </location>
</feature>
<dbReference type="OrthoDB" id="259587at2759"/>
<dbReference type="InterPro" id="IPR036855">
    <property type="entry name" value="Znf_CCCH_sf"/>
</dbReference>
<dbReference type="OMA" id="TCHQIHV"/>
<dbReference type="Proteomes" id="UP000038009">
    <property type="component" value="Unassembled WGS sequence"/>
</dbReference>
<reference evidence="6 7" key="1">
    <citation type="journal article" date="2015" name="PLoS Pathog.">
        <title>Leptomonas seymouri: Adaptations to the Dixenous Life Cycle Analyzed by Genome Sequencing, Transcriptome Profiling and Co-infection with Leishmania donovani.</title>
        <authorList>
            <person name="Kraeva N."/>
            <person name="Butenko A."/>
            <person name="Hlavacova J."/>
            <person name="Kostygov A."/>
            <person name="Myskova J."/>
            <person name="Grybchuk D."/>
            <person name="Lestinova T."/>
            <person name="Votypka J."/>
            <person name="Volf P."/>
            <person name="Opperdoes F."/>
            <person name="Flegontov P."/>
            <person name="Lukes J."/>
            <person name="Yurchenko V."/>
        </authorList>
    </citation>
    <scope>NUCLEOTIDE SEQUENCE [LARGE SCALE GENOMIC DNA]</scope>
    <source>
        <strain evidence="6 7">ATCC 30220</strain>
    </source>
</reference>
<dbReference type="Gene3D" id="6.10.250.3220">
    <property type="match status" value="1"/>
</dbReference>
<evidence type="ECO:0000256" key="2">
    <source>
        <dbReference type="ARBA" id="ARBA00022771"/>
    </source>
</evidence>
<proteinExistence type="predicted"/>
<feature type="domain" description="C3H1-type" evidence="5">
    <location>
        <begin position="205"/>
        <end position="233"/>
    </location>
</feature>
<dbReference type="SUPFAM" id="SSF90229">
    <property type="entry name" value="CCCH zinc finger"/>
    <property type="match status" value="1"/>
</dbReference>
<organism evidence="6 7">
    <name type="scientific">Leptomonas seymouri</name>
    <dbReference type="NCBI Taxonomy" id="5684"/>
    <lineage>
        <taxon>Eukaryota</taxon>
        <taxon>Discoba</taxon>
        <taxon>Euglenozoa</taxon>
        <taxon>Kinetoplastea</taxon>
        <taxon>Metakinetoplastina</taxon>
        <taxon>Trypanosomatida</taxon>
        <taxon>Trypanosomatidae</taxon>
        <taxon>Leishmaniinae</taxon>
        <taxon>Leptomonas</taxon>
    </lineage>
</organism>
<evidence type="ECO:0000256" key="1">
    <source>
        <dbReference type="ARBA" id="ARBA00022723"/>
    </source>
</evidence>
<dbReference type="PROSITE" id="PS50103">
    <property type="entry name" value="ZF_C3H1"/>
    <property type="match status" value="1"/>
</dbReference>
<name>A0A0N1I2H1_LEPSE</name>
<keyword evidence="7" id="KW-1185">Reference proteome</keyword>
<evidence type="ECO:0000313" key="6">
    <source>
        <dbReference type="EMBL" id="KPI89632.1"/>
    </source>
</evidence>
<dbReference type="InterPro" id="IPR000571">
    <property type="entry name" value="Znf_CCCH"/>
</dbReference>
<gene>
    <name evidence="6" type="ORF">ABL78_1297</name>
</gene>
<evidence type="ECO:0000313" key="7">
    <source>
        <dbReference type="Proteomes" id="UP000038009"/>
    </source>
</evidence>